<gene>
    <name evidence="14" type="ORF">NMOB1V02_LOCUS5807</name>
</gene>
<dbReference type="InterPro" id="IPR039155">
    <property type="entry name" value="MLEC"/>
</dbReference>
<comment type="similarity">
    <text evidence="2">Belongs to the malectin family.</text>
</comment>
<evidence type="ECO:0000256" key="8">
    <source>
        <dbReference type="ARBA" id="ARBA00023180"/>
    </source>
</evidence>
<keyword evidence="8" id="KW-0325">Glycoprotein</keyword>
<dbReference type="GO" id="GO:0005789">
    <property type="term" value="C:endoplasmic reticulum membrane"/>
    <property type="evidence" value="ECO:0007669"/>
    <property type="project" value="UniProtKB-SubCell"/>
</dbReference>
<keyword evidence="15" id="KW-1185">Reference proteome</keyword>
<sequence>MESVPVFLVLVLLTVDAVLSGARDVIYAVNCGGEAHLDSHGISIVLVLKFSEVYFNQPNQKLFDVVLNREHVIVSDLDIYSKVGRGVAHDEIIPFKIRDNLLMVNDEVSMVSNGRIRVDFIKGPFDNPKINAILLIKGTLADVPMLPSVTDGILDEPEERTEEARSSKSKRASGPRTPDPYAADDSSIMLPVFVAIGAFIPLLFCLCRL</sequence>
<feature type="transmembrane region" description="Helical" evidence="11">
    <location>
        <begin position="188"/>
        <end position="207"/>
    </location>
</feature>
<dbReference type="PANTHER" id="PTHR13460">
    <property type="match status" value="1"/>
</dbReference>
<feature type="region of interest" description="Disordered" evidence="10">
    <location>
        <begin position="151"/>
        <end position="180"/>
    </location>
</feature>
<feature type="chain" id="PRO_5036210737" description="Malectin domain-containing protein" evidence="12">
    <location>
        <begin position="23"/>
        <end position="209"/>
    </location>
</feature>
<protein>
    <recommendedName>
        <fullName evidence="13">Malectin domain-containing protein</fullName>
    </recommendedName>
</protein>
<evidence type="ECO:0000256" key="7">
    <source>
        <dbReference type="ARBA" id="ARBA00023136"/>
    </source>
</evidence>
<keyword evidence="5" id="KW-0256">Endoplasmic reticulum</keyword>
<evidence type="ECO:0000256" key="12">
    <source>
        <dbReference type="SAM" id="SignalP"/>
    </source>
</evidence>
<dbReference type="GO" id="GO:0030246">
    <property type="term" value="F:carbohydrate binding"/>
    <property type="evidence" value="ECO:0007669"/>
    <property type="project" value="InterPro"/>
</dbReference>
<organism evidence="14">
    <name type="scientific">Notodromas monacha</name>
    <dbReference type="NCBI Taxonomy" id="399045"/>
    <lineage>
        <taxon>Eukaryota</taxon>
        <taxon>Metazoa</taxon>
        <taxon>Ecdysozoa</taxon>
        <taxon>Arthropoda</taxon>
        <taxon>Crustacea</taxon>
        <taxon>Oligostraca</taxon>
        <taxon>Ostracoda</taxon>
        <taxon>Podocopa</taxon>
        <taxon>Podocopida</taxon>
        <taxon>Cypridocopina</taxon>
        <taxon>Cypridoidea</taxon>
        <taxon>Cyprididae</taxon>
        <taxon>Notodromas</taxon>
    </lineage>
</organism>
<evidence type="ECO:0000256" key="6">
    <source>
        <dbReference type="ARBA" id="ARBA00022989"/>
    </source>
</evidence>
<dbReference type="Proteomes" id="UP000678499">
    <property type="component" value="Unassembled WGS sequence"/>
</dbReference>
<evidence type="ECO:0000256" key="5">
    <source>
        <dbReference type="ARBA" id="ARBA00022824"/>
    </source>
</evidence>
<dbReference type="Gene3D" id="2.60.120.430">
    <property type="entry name" value="Galactose-binding lectin"/>
    <property type="match status" value="1"/>
</dbReference>
<dbReference type="Pfam" id="PF11721">
    <property type="entry name" value="Malectin"/>
    <property type="match status" value="1"/>
</dbReference>
<name>A0A7R9GEG5_9CRUS</name>
<keyword evidence="7 11" id="KW-0472">Membrane</keyword>
<proteinExistence type="inferred from homology"/>
<feature type="signal peptide" evidence="12">
    <location>
        <begin position="1"/>
        <end position="22"/>
    </location>
</feature>
<accession>A0A7R9GEG5</accession>
<evidence type="ECO:0000256" key="1">
    <source>
        <dbReference type="ARBA" id="ARBA00004115"/>
    </source>
</evidence>
<evidence type="ECO:0000259" key="13">
    <source>
        <dbReference type="Pfam" id="PF11721"/>
    </source>
</evidence>
<evidence type="ECO:0000256" key="2">
    <source>
        <dbReference type="ARBA" id="ARBA00009141"/>
    </source>
</evidence>
<evidence type="ECO:0000256" key="9">
    <source>
        <dbReference type="ARBA" id="ARBA00023277"/>
    </source>
</evidence>
<keyword evidence="9" id="KW-0119">Carbohydrate metabolism</keyword>
<comment type="subcellular location">
    <subcellularLocation>
        <location evidence="1">Endoplasmic reticulum membrane</location>
        <topology evidence="1">Single-pass type I membrane protein</topology>
    </subcellularLocation>
</comment>
<dbReference type="PANTHER" id="PTHR13460:SF0">
    <property type="entry name" value="MALECTIN"/>
    <property type="match status" value="1"/>
</dbReference>
<feature type="domain" description="Malectin" evidence="13">
    <location>
        <begin position="45"/>
        <end position="133"/>
    </location>
</feature>
<dbReference type="AlphaFoldDB" id="A0A7R9GEG5"/>
<evidence type="ECO:0000256" key="3">
    <source>
        <dbReference type="ARBA" id="ARBA00022692"/>
    </source>
</evidence>
<keyword evidence="3 11" id="KW-0812">Transmembrane</keyword>
<evidence type="ECO:0000256" key="11">
    <source>
        <dbReference type="SAM" id="Phobius"/>
    </source>
</evidence>
<keyword evidence="6 11" id="KW-1133">Transmembrane helix</keyword>
<keyword evidence="4 12" id="KW-0732">Signal</keyword>
<evidence type="ECO:0000256" key="4">
    <source>
        <dbReference type="ARBA" id="ARBA00022729"/>
    </source>
</evidence>
<dbReference type="EMBL" id="OA883147">
    <property type="protein sequence ID" value="CAD7278095.1"/>
    <property type="molecule type" value="Genomic_DNA"/>
</dbReference>
<dbReference type="InterPro" id="IPR021720">
    <property type="entry name" value="Malectin_dom"/>
</dbReference>
<dbReference type="EMBL" id="CAJPEX010001110">
    <property type="protein sequence ID" value="CAG0918247.1"/>
    <property type="molecule type" value="Genomic_DNA"/>
</dbReference>
<evidence type="ECO:0000313" key="14">
    <source>
        <dbReference type="EMBL" id="CAD7278095.1"/>
    </source>
</evidence>
<evidence type="ECO:0000256" key="10">
    <source>
        <dbReference type="SAM" id="MobiDB-lite"/>
    </source>
</evidence>
<evidence type="ECO:0000313" key="15">
    <source>
        <dbReference type="Proteomes" id="UP000678499"/>
    </source>
</evidence>
<reference evidence="14" key="1">
    <citation type="submission" date="2020-11" db="EMBL/GenBank/DDBJ databases">
        <authorList>
            <person name="Tran Van P."/>
        </authorList>
    </citation>
    <scope>NUCLEOTIDE SEQUENCE</scope>
</reference>
<dbReference type="OrthoDB" id="10013439at2759"/>